<keyword evidence="2" id="KW-0547">Nucleotide-binding</keyword>
<name>A0ABP3BJ99_9BORD</name>
<dbReference type="InterPro" id="IPR027417">
    <property type="entry name" value="P-loop_NTPase"/>
</dbReference>
<dbReference type="SUPFAM" id="SSF52540">
    <property type="entry name" value="P-loop containing nucleoside triphosphate hydrolases"/>
    <property type="match status" value="1"/>
</dbReference>
<dbReference type="InterPro" id="IPR032823">
    <property type="entry name" value="BCA_ABC_TP_C"/>
</dbReference>
<evidence type="ECO:0000259" key="4">
    <source>
        <dbReference type="Pfam" id="PF00005"/>
    </source>
</evidence>
<dbReference type="InterPro" id="IPR003439">
    <property type="entry name" value="ABC_transporter-like_ATP-bd"/>
</dbReference>
<accession>A0ABP3BJ99</accession>
<evidence type="ECO:0000313" key="7">
    <source>
        <dbReference type="Proteomes" id="UP000023104"/>
    </source>
</evidence>
<evidence type="ECO:0000259" key="5">
    <source>
        <dbReference type="Pfam" id="PF12399"/>
    </source>
</evidence>
<evidence type="ECO:0000313" key="6">
    <source>
        <dbReference type="EMBL" id="EXX93985.1"/>
    </source>
</evidence>
<dbReference type="InterPro" id="IPR051120">
    <property type="entry name" value="ABC_AA/LPS_Transport"/>
</dbReference>
<gene>
    <name evidence="6" type="ORF">D559_1393</name>
</gene>
<keyword evidence="1" id="KW-0813">Transport</keyword>
<protein>
    <submittedName>
        <fullName evidence="6">ABC transporter family protein</fullName>
    </submittedName>
</protein>
<dbReference type="EMBL" id="JDTF01000004">
    <property type="protein sequence ID" value="EXX93985.1"/>
    <property type="molecule type" value="Genomic_DNA"/>
</dbReference>
<feature type="domain" description="ABC transporter" evidence="4">
    <location>
        <begin position="5"/>
        <end position="108"/>
    </location>
</feature>
<keyword evidence="3" id="KW-0067">ATP-binding</keyword>
<organism evidence="6 7">
    <name type="scientific">Bordetella holmesii 1058</name>
    <dbReference type="NCBI Taxonomy" id="1247648"/>
    <lineage>
        <taxon>Bacteria</taxon>
        <taxon>Pseudomonadati</taxon>
        <taxon>Pseudomonadota</taxon>
        <taxon>Betaproteobacteria</taxon>
        <taxon>Burkholderiales</taxon>
        <taxon>Alcaligenaceae</taxon>
        <taxon>Bordetella</taxon>
    </lineage>
</organism>
<dbReference type="Pfam" id="PF00005">
    <property type="entry name" value="ABC_tran"/>
    <property type="match status" value="1"/>
</dbReference>
<evidence type="ECO:0000256" key="1">
    <source>
        <dbReference type="ARBA" id="ARBA00022448"/>
    </source>
</evidence>
<proteinExistence type="predicted"/>
<dbReference type="PANTHER" id="PTHR45772">
    <property type="entry name" value="CONSERVED COMPONENT OF ABC TRANSPORTER FOR NATURAL AMINO ACIDS-RELATED"/>
    <property type="match status" value="1"/>
</dbReference>
<comment type="caution">
    <text evidence="6">The sequence shown here is derived from an EMBL/GenBank/DDBJ whole genome shotgun (WGS) entry which is preliminary data.</text>
</comment>
<sequence length="184" mass="20253">MHQINRLGVARTFQHVMVFPDLTLVENVMIGRQARTKAGVFASVLRTPGERRERAASRARAIELLDDVGLADKADELAGSLPYGEQRQLDIARALATDPQIILLDEPAGGLNLQERLALKALVRKLHGKGYTVVLIEHDIRLVMELCSHIVVLNYGTKIVDDTPDAVQQDKQVIAAYLGEGAKK</sequence>
<keyword evidence="7" id="KW-1185">Reference proteome</keyword>
<evidence type="ECO:0000256" key="3">
    <source>
        <dbReference type="ARBA" id="ARBA00022840"/>
    </source>
</evidence>
<dbReference type="Gene3D" id="3.40.50.300">
    <property type="entry name" value="P-loop containing nucleotide triphosphate hydrolases"/>
    <property type="match status" value="1"/>
</dbReference>
<reference evidence="6 7" key="1">
    <citation type="submission" date="2014-02" db="EMBL/GenBank/DDBJ databases">
        <title>Whole Genome Sequencing Of Bordetella Holmesii, An Emerging Opportunistic Infection Of Humans.</title>
        <authorList>
            <person name="Tettelin H."/>
            <person name="Hooven T.A."/>
            <person name="Hine E."/>
            <person name="Su Q."/>
            <person name="Huard R.C."/>
            <person name="Della-Latta P."/>
            <person name="Daugherty S.C."/>
            <person name="Agrawal S."/>
            <person name="Sengamalay N."/>
            <person name="Tallon L.J."/>
            <person name="Sadzewicz L."/>
            <person name="Whittier S."/>
            <person name="Fraser C.M."/>
            <person name="Ratner A.J."/>
        </authorList>
    </citation>
    <scope>NUCLEOTIDE SEQUENCE [LARGE SCALE GENOMIC DNA]</scope>
    <source>
        <strain evidence="6 7">1058</strain>
    </source>
</reference>
<dbReference type="PANTHER" id="PTHR45772:SF7">
    <property type="entry name" value="AMINO ACID ABC TRANSPORTER ATP-BINDING PROTEIN"/>
    <property type="match status" value="1"/>
</dbReference>
<feature type="domain" description="Branched-chain amino acid ATP-binding cassette transporter C-terminal" evidence="5">
    <location>
        <begin position="158"/>
        <end position="182"/>
    </location>
</feature>
<evidence type="ECO:0000256" key="2">
    <source>
        <dbReference type="ARBA" id="ARBA00022741"/>
    </source>
</evidence>
<dbReference type="Proteomes" id="UP000023104">
    <property type="component" value="Unassembled WGS sequence"/>
</dbReference>
<dbReference type="Pfam" id="PF12399">
    <property type="entry name" value="BCA_ABC_TP_C"/>
    <property type="match status" value="1"/>
</dbReference>